<keyword evidence="2" id="KW-1185">Reference proteome</keyword>
<organism evidence="1 2">
    <name type="scientific">Janthinobacterium fluminis</name>
    <dbReference type="NCBI Taxonomy" id="2987524"/>
    <lineage>
        <taxon>Bacteria</taxon>
        <taxon>Pseudomonadati</taxon>
        <taxon>Pseudomonadota</taxon>
        <taxon>Betaproteobacteria</taxon>
        <taxon>Burkholderiales</taxon>
        <taxon>Oxalobacteraceae</taxon>
        <taxon>Janthinobacterium</taxon>
    </lineage>
</organism>
<dbReference type="RefSeq" id="WP_273668892.1">
    <property type="nucleotide sequence ID" value="NZ_JAQQXR010000001.1"/>
</dbReference>
<gene>
    <name evidence="1" type="ORF">OIK44_01530</name>
</gene>
<dbReference type="EMBL" id="JAQQXR010000001">
    <property type="protein sequence ID" value="MDC8756267.1"/>
    <property type="molecule type" value="Genomic_DNA"/>
</dbReference>
<evidence type="ECO:0000313" key="2">
    <source>
        <dbReference type="Proteomes" id="UP001221208"/>
    </source>
</evidence>
<dbReference type="Proteomes" id="UP001221208">
    <property type="component" value="Unassembled WGS sequence"/>
</dbReference>
<sequence>MTFGITTFRASGTPLLVPDGAGGLYIETWVQTASAPLTRSYTNLQGMTLRVFEVWSGCFTWVLGVDGNGAPMIVFSPPHGANGGTTGLLVFAA</sequence>
<accession>A0ABT5JXK5</accession>
<proteinExistence type="predicted"/>
<protein>
    <submittedName>
        <fullName evidence="1">Uncharacterized protein</fullName>
    </submittedName>
</protein>
<comment type="caution">
    <text evidence="1">The sequence shown here is derived from an EMBL/GenBank/DDBJ whole genome shotgun (WGS) entry which is preliminary data.</text>
</comment>
<name>A0ABT5JXK5_9BURK</name>
<evidence type="ECO:0000313" key="1">
    <source>
        <dbReference type="EMBL" id="MDC8756267.1"/>
    </source>
</evidence>
<reference evidence="1 2" key="1">
    <citation type="submission" date="2022-10" db="EMBL/GenBank/DDBJ databases">
        <title>Janthinobacterium sp. hw3 Genome sequencing.</title>
        <authorList>
            <person name="Park S."/>
        </authorList>
    </citation>
    <scope>NUCLEOTIDE SEQUENCE [LARGE SCALE GENOMIC DNA]</scope>
    <source>
        <strain evidence="2">hw3</strain>
    </source>
</reference>